<dbReference type="GO" id="GO:0007165">
    <property type="term" value="P:signal transduction"/>
    <property type="evidence" value="ECO:0007669"/>
    <property type="project" value="InterPro"/>
</dbReference>
<dbReference type="InterPro" id="IPR029151">
    <property type="entry name" value="Sensor-like_sf"/>
</dbReference>
<proteinExistence type="predicted"/>
<dbReference type="SUPFAM" id="SSF158472">
    <property type="entry name" value="HAMP domain-like"/>
    <property type="match status" value="1"/>
</dbReference>
<dbReference type="InterPro" id="IPR003660">
    <property type="entry name" value="HAMP_dom"/>
</dbReference>
<feature type="transmembrane region" description="Helical" evidence="3">
    <location>
        <begin position="20"/>
        <end position="39"/>
    </location>
</feature>
<dbReference type="AlphaFoldDB" id="A0A0S6VZ71"/>
<feature type="transmembrane region" description="Helical" evidence="3">
    <location>
        <begin position="198"/>
        <end position="220"/>
    </location>
</feature>
<dbReference type="EMBL" id="DF820456">
    <property type="protein sequence ID" value="GAK51121.1"/>
    <property type="molecule type" value="Genomic_DNA"/>
</dbReference>
<dbReference type="Pfam" id="PF07228">
    <property type="entry name" value="SpoIIE"/>
    <property type="match status" value="1"/>
</dbReference>
<keyword evidence="3" id="KW-1133">Transmembrane helix</keyword>
<dbReference type="Gene3D" id="3.30.450.20">
    <property type="entry name" value="PAS domain"/>
    <property type="match status" value="1"/>
</dbReference>
<dbReference type="Pfam" id="PF00672">
    <property type="entry name" value="HAMP"/>
    <property type="match status" value="1"/>
</dbReference>
<evidence type="ECO:0000256" key="3">
    <source>
        <dbReference type="SAM" id="Phobius"/>
    </source>
</evidence>
<dbReference type="SMART" id="SM00304">
    <property type="entry name" value="HAMP"/>
    <property type="match status" value="1"/>
</dbReference>
<keyword evidence="6" id="KW-1185">Reference proteome</keyword>
<dbReference type="Gene3D" id="3.60.40.10">
    <property type="entry name" value="PPM-type phosphatase domain"/>
    <property type="match status" value="1"/>
</dbReference>
<dbReference type="InterPro" id="IPR001932">
    <property type="entry name" value="PPM-type_phosphatase-like_dom"/>
</dbReference>
<sequence length="565" mass="63837">MNDPFHTPIRIRWSIKWKLMLLMAGLIIGLMVILTSVQISSQHAVLQNELAKRIALMRENLIERGKTTTTTLAQQVENDLASFNFSGIQQSIADVMASQKDLKYVIAMDTSGIAYAHTLHPELLQSELTSERDRAALQQTKIAEFEYQEEGGGVIEIVRPIQFSTEPWGVLRLIFTLRQLEEEIRASEEQIGQETRRMILQASLTSLGFIGVAVFMSMVLSTRFSRPLIHLTRAAHSLSKGNFSVSVNPEMISHDEIGVLAVTFVEMSRELKTSYEQLEEYSRTLEHKVAERTRELHESLRRVEAANQKIMESIEYAKLIQHALLPNWEEFQARFPHSFLLWQPRNVVGGDIFFAEFSKEQCLLAVLDCTGHGVPGAFMTMIASSTLSRIVRDEQCCNPAAILQRLNVVIKQVLHQNHASKLSDNGLDAAICAINFSSETLMFAGAKLALFLARGGEITIIKGDRQSIGYKRSPDHFDFTNHQMTFDRDTNFYIATDGYLDQIGQETGARFGTRRFKALLAAQNCRAFHEQREAFISAFDAHRGKRERLDDVTVLGFHVPQTTSN</sequence>
<dbReference type="GO" id="GO:0016020">
    <property type="term" value="C:membrane"/>
    <property type="evidence" value="ECO:0007669"/>
    <property type="project" value="InterPro"/>
</dbReference>
<gene>
    <name evidence="5" type="ORF">U14_02363</name>
</gene>
<dbReference type="InterPro" id="IPR052016">
    <property type="entry name" value="Bact_Sigma-Reg"/>
</dbReference>
<dbReference type="GO" id="GO:0016791">
    <property type="term" value="F:phosphatase activity"/>
    <property type="evidence" value="ECO:0007669"/>
    <property type="project" value="TreeGrafter"/>
</dbReference>
<dbReference type="SUPFAM" id="SSF103190">
    <property type="entry name" value="Sensory domain-like"/>
    <property type="match status" value="1"/>
</dbReference>
<accession>A0A0S6VZ71</accession>
<keyword evidence="3" id="KW-0812">Transmembrane</keyword>
<evidence type="ECO:0000313" key="5">
    <source>
        <dbReference type="EMBL" id="GAK51121.1"/>
    </source>
</evidence>
<name>A0A0S6VZ71_9BACT</name>
<dbReference type="InterPro" id="IPR036457">
    <property type="entry name" value="PPM-type-like_dom_sf"/>
</dbReference>
<evidence type="ECO:0000256" key="2">
    <source>
        <dbReference type="SAM" id="Coils"/>
    </source>
</evidence>
<keyword evidence="3" id="KW-0472">Membrane</keyword>
<keyword evidence="1" id="KW-0378">Hydrolase</keyword>
<reference evidence="5 6" key="1">
    <citation type="journal article" date="2015" name="PeerJ">
        <title>First genomic representation of candidate bacterial phylum KSB3 points to enhanced environmental sensing as a trigger of wastewater bulking.</title>
        <authorList>
            <person name="Sekiguchi Y."/>
            <person name="Ohashi A."/>
            <person name="Parks D.H."/>
            <person name="Yamauchi T."/>
            <person name="Tyson G.W."/>
            <person name="Hugenholtz P."/>
        </authorList>
    </citation>
    <scope>NUCLEOTIDE SEQUENCE [LARGE SCALE GENOMIC DNA]</scope>
</reference>
<dbReference type="PROSITE" id="PS50885">
    <property type="entry name" value="HAMP"/>
    <property type="match status" value="1"/>
</dbReference>
<feature type="coiled-coil region" evidence="2">
    <location>
        <begin position="170"/>
        <end position="197"/>
    </location>
</feature>
<dbReference type="Proteomes" id="UP000030700">
    <property type="component" value="Unassembled WGS sequence"/>
</dbReference>
<dbReference type="Gene3D" id="6.10.340.10">
    <property type="match status" value="1"/>
</dbReference>
<organism evidence="5 6">
    <name type="scientific">Candidatus Moduliflexus flocculans</name>
    <dbReference type="NCBI Taxonomy" id="1499966"/>
    <lineage>
        <taxon>Bacteria</taxon>
        <taxon>Candidatus Moduliflexota</taxon>
        <taxon>Candidatus Moduliflexia</taxon>
        <taxon>Candidatus Moduliflexales</taxon>
        <taxon>Candidatus Moduliflexaceae</taxon>
    </lineage>
</organism>
<dbReference type="STRING" id="1499966.U14_02363"/>
<dbReference type="HOGENOM" id="CLU_026432_1_0_0"/>
<dbReference type="PANTHER" id="PTHR43156:SF9">
    <property type="entry name" value="HAMP DOMAIN-CONTAINING PROTEIN"/>
    <property type="match status" value="1"/>
</dbReference>
<keyword evidence="2" id="KW-0175">Coiled coil</keyword>
<protein>
    <submittedName>
        <fullName evidence="5">HAMP domain protein</fullName>
    </submittedName>
</protein>
<dbReference type="CDD" id="cd06225">
    <property type="entry name" value="HAMP"/>
    <property type="match status" value="1"/>
</dbReference>
<feature type="domain" description="HAMP" evidence="4">
    <location>
        <begin position="222"/>
        <end position="276"/>
    </location>
</feature>
<evidence type="ECO:0000313" key="6">
    <source>
        <dbReference type="Proteomes" id="UP000030700"/>
    </source>
</evidence>
<dbReference type="PANTHER" id="PTHR43156">
    <property type="entry name" value="STAGE II SPORULATION PROTEIN E-RELATED"/>
    <property type="match status" value="1"/>
</dbReference>
<evidence type="ECO:0000259" key="4">
    <source>
        <dbReference type="PROSITE" id="PS50885"/>
    </source>
</evidence>
<evidence type="ECO:0000256" key="1">
    <source>
        <dbReference type="ARBA" id="ARBA00022801"/>
    </source>
</evidence>